<keyword evidence="3" id="KW-1185">Reference proteome</keyword>
<reference evidence="2 3" key="1">
    <citation type="submission" date="2018-07" db="EMBL/GenBank/DDBJ databases">
        <title>Genomic Encyclopedia of Type Strains, Phase III (KMG-III): the genomes of soil and plant-associated and newly described type strains.</title>
        <authorList>
            <person name="Whitman W."/>
        </authorList>
    </citation>
    <scope>NUCLEOTIDE SEQUENCE [LARGE SCALE GENOMIC DNA]</scope>
    <source>
        <strain evidence="2 3">CECT 8487</strain>
    </source>
</reference>
<dbReference type="OrthoDB" id="5526158at2"/>
<evidence type="ECO:0000256" key="1">
    <source>
        <dbReference type="SAM" id="SignalP"/>
    </source>
</evidence>
<evidence type="ECO:0000313" key="3">
    <source>
        <dbReference type="Proteomes" id="UP000256629"/>
    </source>
</evidence>
<evidence type="ECO:0008006" key="4">
    <source>
        <dbReference type="Google" id="ProtNLM"/>
    </source>
</evidence>
<protein>
    <recommendedName>
        <fullName evidence="4">Lipoprotein</fullName>
    </recommendedName>
</protein>
<comment type="caution">
    <text evidence="2">The sequence shown here is derived from an EMBL/GenBank/DDBJ whole genome shotgun (WGS) entry which is preliminary data.</text>
</comment>
<proteinExistence type="predicted"/>
<name>A0A3D9HHX0_9FLAO</name>
<gene>
    <name evidence="2" type="ORF">DFQ02_103182</name>
</gene>
<dbReference type="AlphaFoldDB" id="A0A3D9HHX0"/>
<organism evidence="2 3">
    <name type="scientific">Seonamhaeicola aphaedonensis</name>
    <dbReference type="NCBI Taxonomy" id="1461338"/>
    <lineage>
        <taxon>Bacteria</taxon>
        <taxon>Pseudomonadati</taxon>
        <taxon>Bacteroidota</taxon>
        <taxon>Flavobacteriia</taxon>
        <taxon>Flavobacteriales</taxon>
        <taxon>Flavobacteriaceae</taxon>
    </lineage>
</organism>
<accession>A0A3D9HHX0</accession>
<evidence type="ECO:0000313" key="2">
    <source>
        <dbReference type="EMBL" id="RED48851.1"/>
    </source>
</evidence>
<dbReference type="RefSeq" id="WP_116040228.1">
    <property type="nucleotide sequence ID" value="NZ_QRDX01000003.1"/>
</dbReference>
<feature type="signal peptide" evidence="1">
    <location>
        <begin position="1"/>
        <end position="19"/>
    </location>
</feature>
<dbReference type="EMBL" id="QRDX01000003">
    <property type="protein sequence ID" value="RED48851.1"/>
    <property type="molecule type" value="Genomic_DNA"/>
</dbReference>
<dbReference type="Proteomes" id="UP000256629">
    <property type="component" value="Unassembled WGS sequence"/>
</dbReference>
<feature type="chain" id="PRO_5017829467" description="Lipoprotein" evidence="1">
    <location>
        <begin position="20"/>
        <end position="131"/>
    </location>
</feature>
<sequence length="131" mass="14719">MKKVSSHLFLFITCLFLFAFQCDEENITLSEEELKELADLKTEIETLASSSICNESTECKYIAFGSKPCGGPWSYLIYSTSINTNVLENKVEQYNQLETVYNAKWGVVSDCALAQEPSDVICEDNKCVAVF</sequence>
<keyword evidence="1" id="KW-0732">Signal</keyword>